<reference evidence="7" key="4">
    <citation type="submission" date="2022-04" db="EMBL/GenBank/DDBJ databases">
        <authorList>
            <person name="Komine T."/>
            <person name="Fukano H."/>
            <person name="Wada S."/>
        </authorList>
    </citation>
    <scope>NUCLEOTIDE SEQUENCE</scope>
    <source>
        <strain evidence="7">NJB18185</strain>
    </source>
</reference>
<feature type="domain" description="Luciferase-like" evidence="5">
    <location>
        <begin position="18"/>
        <end position="240"/>
    </location>
</feature>
<evidence type="ECO:0000313" key="7">
    <source>
        <dbReference type="EMBL" id="GKU70450.1"/>
    </source>
</evidence>
<accession>A0AA37UM05</accession>
<protein>
    <submittedName>
        <fullName evidence="7">LLM class F420-dependent oxidoreductase</fullName>
    </submittedName>
</protein>
<evidence type="ECO:0000259" key="5">
    <source>
        <dbReference type="Pfam" id="PF00296"/>
    </source>
</evidence>
<evidence type="ECO:0000313" key="9">
    <source>
        <dbReference type="Proteomes" id="UP001139505"/>
    </source>
</evidence>
<reference evidence="8" key="2">
    <citation type="submission" date="2018-04" db="EMBL/GenBank/DDBJ databases">
        <title>Draft genome sequence of Mycobacterium montefiorense isolated from Japanese black salamander.</title>
        <authorList>
            <person name="Fukano H."/>
            <person name="Yoshida M."/>
            <person name="Shimizu A."/>
            <person name="Iwao H."/>
            <person name="Kurata O."/>
            <person name="Katayama Y."/>
            <person name="Omatsu T."/>
            <person name="Mizutani T."/>
            <person name="Wada S."/>
            <person name="Hoshino Y."/>
        </authorList>
    </citation>
    <scope>NUCLEOTIDE SEQUENCE [LARGE SCALE GENOMIC DNA]</scope>
    <source>
        <strain evidence="8">BS</strain>
    </source>
</reference>
<dbReference type="Gene3D" id="3.20.20.30">
    <property type="entry name" value="Luciferase-like domain"/>
    <property type="match status" value="1"/>
</dbReference>
<dbReference type="InterPro" id="IPR036661">
    <property type="entry name" value="Luciferase-like_sf"/>
</dbReference>
<dbReference type="EMBL" id="BFCH01000011">
    <property type="protein sequence ID" value="GBG37239.1"/>
    <property type="molecule type" value="Genomic_DNA"/>
</dbReference>
<dbReference type="Proteomes" id="UP000245060">
    <property type="component" value="Unassembled WGS sequence"/>
</dbReference>
<dbReference type="PANTHER" id="PTHR42847">
    <property type="entry name" value="ALKANESULFONATE MONOOXYGENASE"/>
    <property type="match status" value="1"/>
</dbReference>
<evidence type="ECO:0000313" key="8">
    <source>
        <dbReference type="Proteomes" id="UP000245060"/>
    </source>
</evidence>
<dbReference type="Pfam" id="PF00296">
    <property type="entry name" value="Bac_luciferase"/>
    <property type="match status" value="1"/>
</dbReference>
<reference evidence="6" key="1">
    <citation type="journal article" date="2018" name="Genome Announc.">
        <title>Draft Genome Sequence of Mycobacterium montefiorense Isolated from Japanese Black Salamander (Hynobius nigrescens).</title>
        <authorList>
            <person name="Fukano H."/>
            <person name="Yoshida M."/>
            <person name="Shimizu A."/>
            <person name="Iwao H."/>
            <person name="Katayama Y."/>
            <person name="Omatsu T."/>
            <person name="Mizutani T."/>
            <person name="Kurata O."/>
            <person name="Wada S."/>
            <person name="Hoshino Y."/>
        </authorList>
    </citation>
    <scope>NUCLEOTIDE SEQUENCE</scope>
    <source>
        <strain evidence="6">BS</strain>
    </source>
</reference>
<evidence type="ECO:0000256" key="2">
    <source>
        <dbReference type="ARBA" id="ARBA00022643"/>
    </source>
</evidence>
<gene>
    <name evidence="6" type="ORF">MmonteBS_16110</name>
    <name evidence="7" type="ORF">NJB18185_02270</name>
</gene>
<keyword evidence="8" id="KW-1185">Reference proteome</keyword>
<dbReference type="Proteomes" id="UP001139505">
    <property type="component" value="Unassembled WGS sequence"/>
</dbReference>
<reference evidence="7" key="3">
    <citation type="journal article" date="2022" name="Microbiol. Resour. Announc.">
        <title>Draft Genome Sequences of Eight Mycobacterium montefiorense Strains Isolated from Salamanders in Captivity.</title>
        <authorList>
            <person name="Komine T."/>
            <person name="Ihara H."/>
            <person name="Fukano H."/>
            <person name="Hoshino Y."/>
            <person name="Kurata O."/>
            <person name="Wada S."/>
        </authorList>
    </citation>
    <scope>NUCLEOTIDE SEQUENCE</scope>
    <source>
        <strain evidence="7">NJB18185</strain>
    </source>
</reference>
<dbReference type="InterPro" id="IPR050172">
    <property type="entry name" value="SsuD_RutA_monooxygenase"/>
</dbReference>
<dbReference type="EMBL" id="BQYH01000002">
    <property type="protein sequence ID" value="GKU70450.1"/>
    <property type="molecule type" value="Genomic_DNA"/>
</dbReference>
<evidence type="ECO:0000256" key="4">
    <source>
        <dbReference type="ARBA" id="ARBA00023033"/>
    </source>
</evidence>
<dbReference type="InterPro" id="IPR019921">
    <property type="entry name" value="Lucif-like_OxRdtase_Rv2161c"/>
</dbReference>
<evidence type="ECO:0000313" key="6">
    <source>
        <dbReference type="EMBL" id="GBG37239.1"/>
    </source>
</evidence>
<keyword evidence="2" id="KW-0288">FMN</keyword>
<organism evidence="7 9">
    <name type="scientific">Mycobacterium montefiorense</name>
    <dbReference type="NCBI Taxonomy" id="154654"/>
    <lineage>
        <taxon>Bacteria</taxon>
        <taxon>Bacillati</taxon>
        <taxon>Actinomycetota</taxon>
        <taxon>Actinomycetes</taxon>
        <taxon>Mycobacteriales</taxon>
        <taxon>Mycobacteriaceae</taxon>
        <taxon>Mycobacterium</taxon>
        <taxon>Mycobacterium simiae complex</taxon>
    </lineage>
</organism>
<dbReference type="InterPro" id="IPR011251">
    <property type="entry name" value="Luciferase-like_dom"/>
</dbReference>
<dbReference type="GO" id="GO:0008726">
    <property type="term" value="F:alkanesulfonate monooxygenase activity"/>
    <property type="evidence" value="ECO:0007669"/>
    <property type="project" value="TreeGrafter"/>
</dbReference>
<evidence type="ECO:0000256" key="1">
    <source>
        <dbReference type="ARBA" id="ARBA00022630"/>
    </source>
</evidence>
<dbReference type="NCBIfam" id="TIGR03619">
    <property type="entry name" value="F420_Rv2161c"/>
    <property type="match status" value="1"/>
</dbReference>
<comment type="caution">
    <text evidence="7">The sequence shown here is derived from an EMBL/GenBank/DDBJ whole genome shotgun (WGS) entry which is preliminary data.</text>
</comment>
<keyword evidence="1" id="KW-0285">Flavoprotein</keyword>
<dbReference type="PANTHER" id="PTHR42847:SF4">
    <property type="entry name" value="ALKANESULFONATE MONOOXYGENASE-RELATED"/>
    <property type="match status" value="1"/>
</dbReference>
<keyword evidence="4" id="KW-0503">Monooxygenase</keyword>
<dbReference type="SUPFAM" id="SSF51679">
    <property type="entry name" value="Bacterial luciferase-like"/>
    <property type="match status" value="1"/>
</dbReference>
<sequence>MSAGKLVKFYISSAFLNTREIVEIAKAADELGYDGMGIPDHVVNLETLDTPYPYTKDGERRWQPFTDWPDPWVLAGALAQVTTRLRFVTTVYIPAMRNPYSAAKAIGTAAVLASGRIELGIGVGWCREEFALMGEQFDARGKRTDEMIELMRELWAPGWTEFDGQFYKTPRLEMQPTPPPIPVYAGGLSDAALRRAARNDGWIGDLIKTEHAIEAVGKLRDLRLENGLTMDDFTILTPLTDAFTTADYQRVADAGITGIITMPWMFYTGPDATLDDKIDGMQRFRKDLALDG</sequence>
<dbReference type="GO" id="GO:0046306">
    <property type="term" value="P:alkanesulfonate catabolic process"/>
    <property type="evidence" value="ECO:0007669"/>
    <property type="project" value="TreeGrafter"/>
</dbReference>
<name>A0AA37UM05_9MYCO</name>
<keyword evidence="3" id="KW-0560">Oxidoreductase</keyword>
<proteinExistence type="predicted"/>
<evidence type="ECO:0000256" key="3">
    <source>
        <dbReference type="ARBA" id="ARBA00023002"/>
    </source>
</evidence>
<dbReference type="AlphaFoldDB" id="A0AA37UM05"/>